<protein>
    <submittedName>
        <fullName evidence="7">ABC transporter substrate-binding protein</fullName>
    </submittedName>
</protein>
<evidence type="ECO:0000256" key="4">
    <source>
        <dbReference type="SAM" id="MobiDB-lite"/>
    </source>
</evidence>
<dbReference type="SUPFAM" id="SSF53807">
    <property type="entry name" value="Helical backbone' metal receptor"/>
    <property type="match status" value="1"/>
</dbReference>
<dbReference type="CDD" id="cd01143">
    <property type="entry name" value="YvrC"/>
    <property type="match status" value="1"/>
</dbReference>
<dbReference type="PANTHER" id="PTHR30535">
    <property type="entry name" value="VITAMIN B12-BINDING PROTEIN"/>
    <property type="match status" value="1"/>
</dbReference>
<proteinExistence type="inferred from homology"/>
<keyword evidence="2 5" id="KW-0732">Signal</keyword>
<comment type="similarity">
    <text evidence="1">Belongs to the bacterial solute-binding protein 8 family.</text>
</comment>
<dbReference type="GO" id="GO:0071281">
    <property type="term" value="P:cellular response to iron ion"/>
    <property type="evidence" value="ECO:0007669"/>
    <property type="project" value="TreeGrafter"/>
</dbReference>
<dbReference type="RefSeq" id="WP_136946775.1">
    <property type="nucleotide sequence ID" value="NZ_SWFM01000002.1"/>
</dbReference>
<feature type="signal peptide" evidence="5">
    <location>
        <begin position="1"/>
        <end position="19"/>
    </location>
</feature>
<dbReference type="InterPro" id="IPR054828">
    <property type="entry name" value="Vit_B12_bind_prot"/>
</dbReference>
<dbReference type="Pfam" id="PF01497">
    <property type="entry name" value="Peripla_BP_2"/>
    <property type="match status" value="1"/>
</dbReference>
<dbReference type="AlphaFoldDB" id="A0A4U1MJ01"/>
<dbReference type="FunFam" id="3.40.50.1980:FF:000035">
    <property type="entry name" value="Iron ABC transporter substrate-binding protein"/>
    <property type="match status" value="1"/>
</dbReference>
<dbReference type="OrthoDB" id="9816357at2"/>
<dbReference type="InterPro" id="IPR050902">
    <property type="entry name" value="ABC_Transporter_SBP"/>
</dbReference>
<dbReference type="Proteomes" id="UP000310541">
    <property type="component" value="Unassembled WGS sequence"/>
</dbReference>
<name>A0A4U1MJ01_9BACL</name>
<keyword evidence="3" id="KW-0175">Coiled coil</keyword>
<evidence type="ECO:0000256" key="2">
    <source>
        <dbReference type="ARBA" id="ARBA00022729"/>
    </source>
</evidence>
<feature type="coiled-coil region" evidence="3">
    <location>
        <begin position="177"/>
        <end position="208"/>
    </location>
</feature>
<evidence type="ECO:0000256" key="3">
    <source>
        <dbReference type="SAM" id="Coils"/>
    </source>
</evidence>
<accession>A0A4U1MJ01</accession>
<dbReference type="Gene3D" id="3.40.50.1980">
    <property type="entry name" value="Nitrogenase molybdenum iron protein domain"/>
    <property type="match status" value="2"/>
</dbReference>
<dbReference type="EMBL" id="SWFM01000002">
    <property type="protein sequence ID" value="TKD70701.1"/>
    <property type="molecule type" value="Genomic_DNA"/>
</dbReference>
<evidence type="ECO:0000313" key="7">
    <source>
        <dbReference type="EMBL" id="TKD70701.1"/>
    </source>
</evidence>
<dbReference type="PROSITE" id="PS51257">
    <property type="entry name" value="PROKAR_LIPOPROTEIN"/>
    <property type="match status" value="1"/>
</dbReference>
<feature type="domain" description="Fe/B12 periplasmic-binding" evidence="6">
    <location>
        <begin position="69"/>
        <end position="325"/>
    </location>
</feature>
<feature type="compositionally biased region" description="Low complexity" evidence="4">
    <location>
        <begin position="24"/>
        <end position="38"/>
    </location>
</feature>
<dbReference type="NCBIfam" id="NF038402">
    <property type="entry name" value="TroA_like"/>
    <property type="match status" value="1"/>
</dbReference>
<dbReference type="PROSITE" id="PS50983">
    <property type="entry name" value="FE_B12_PBP"/>
    <property type="match status" value="1"/>
</dbReference>
<evidence type="ECO:0000256" key="5">
    <source>
        <dbReference type="SAM" id="SignalP"/>
    </source>
</evidence>
<feature type="region of interest" description="Disordered" evidence="4">
    <location>
        <begin position="24"/>
        <end position="46"/>
    </location>
</feature>
<organism evidence="7 8">
    <name type="scientific">Guptibacillus hwajinpoensis</name>
    <dbReference type="NCBI Taxonomy" id="208199"/>
    <lineage>
        <taxon>Bacteria</taxon>
        <taxon>Bacillati</taxon>
        <taxon>Bacillota</taxon>
        <taxon>Bacilli</taxon>
        <taxon>Bacillales</taxon>
        <taxon>Guptibacillaceae</taxon>
        <taxon>Guptibacillus</taxon>
    </lineage>
</organism>
<gene>
    <name evidence="7" type="ORF">FBF83_08765</name>
</gene>
<sequence length="328" mass="35936">MKKLYSLLVLLFLVTGIMAGCGTNEAQENNTNEGNTNTDQAEKSENSAFPVTITDALDKDVTIENDPEKIVTLIPSNTEILFALGAGEEVVGVTDFDNYPEETADIEKIGGMEFNIEKIISLKPDLVLAHASSASTAEAGLQQLRDAGITVLVVNDDTSFEEVYKSMEMIGKATGETEAAETTIADMKKRLEDIKAKAETISEDQQKNVFVEVSPAPEIYSPGKNTFMDDMLTLINAKNVTHDQEGWNQIDQEAIIEANPDVIITTYGYYSEKPVEQVLSRDGWQDVTAITDEQVVDVHSDLVTRSGPRLVEGVEELAKAVYPDVFTE</sequence>
<comment type="caution">
    <text evidence="7">The sequence shown here is derived from an EMBL/GenBank/DDBJ whole genome shotgun (WGS) entry which is preliminary data.</text>
</comment>
<feature type="chain" id="PRO_5038996179" evidence="5">
    <location>
        <begin position="20"/>
        <end position="328"/>
    </location>
</feature>
<dbReference type="InterPro" id="IPR002491">
    <property type="entry name" value="ABC_transptr_periplasmic_BD"/>
</dbReference>
<reference evidence="7 8" key="1">
    <citation type="submission" date="2019-04" db="EMBL/GenBank/DDBJ databases">
        <title>Genome sequence of Bacillus hwajinpoensis strain Y2.</title>
        <authorList>
            <person name="Fair J.L."/>
            <person name="Maclea K.S."/>
        </authorList>
    </citation>
    <scope>NUCLEOTIDE SEQUENCE [LARGE SCALE GENOMIC DNA]</scope>
    <source>
        <strain evidence="7 8">Y2</strain>
    </source>
</reference>
<evidence type="ECO:0000259" key="6">
    <source>
        <dbReference type="PROSITE" id="PS50983"/>
    </source>
</evidence>
<evidence type="ECO:0000256" key="1">
    <source>
        <dbReference type="ARBA" id="ARBA00008814"/>
    </source>
</evidence>
<dbReference type="PANTHER" id="PTHR30535:SF34">
    <property type="entry name" value="MOLYBDATE-BINDING PROTEIN MOLA"/>
    <property type="match status" value="1"/>
</dbReference>
<evidence type="ECO:0000313" key="8">
    <source>
        <dbReference type="Proteomes" id="UP000310541"/>
    </source>
</evidence>